<organism evidence="1 2">
    <name type="scientific">Botryobasidium botryosum (strain FD-172 SS1)</name>
    <dbReference type="NCBI Taxonomy" id="930990"/>
    <lineage>
        <taxon>Eukaryota</taxon>
        <taxon>Fungi</taxon>
        <taxon>Dikarya</taxon>
        <taxon>Basidiomycota</taxon>
        <taxon>Agaricomycotina</taxon>
        <taxon>Agaricomycetes</taxon>
        <taxon>Cantharellales</taxon>
        <taxon>Botryobasidiaceae</taxon>
        <taxon>Botryobasidium</taxon>
    </lineage>
</organism>
<dbReference type="Gene3D" id="3.80.10.10">
    <property type="entry name" value="Ribonuclease Inhibitor"/>
    <property type="match status" value="1"/>
</dbReference>
<name>A0A067LZ70_BOTB1</name>
<dbReference type="EMBL" id="KL198089">
    <property type="protein sequence ID" value="KDQ08564.1"/>
    <property type="molecule type" value="Genomic_DNA"/>
</dbReference>
<dbReference type="InterPro" id="IPR032675">
    <property type="entry name" value="LRR_dom_sf"/>
</dbReference>
<accession>A0A067LZ70</accession>
<dbReference type="OrthoDB" id="3365698at2759"/>
<dbReference type="SUPFAM" id="SSF52047">
    <property type="entry name" value="RNI-like"/>
    <property type="match status" value="1"/>
</dbReference>
<reference evidence="2" key="1">
    <citation type="journal article" date="2014" name="Proc. Natl. Acad. Sci. U.S.A.">
        <title>Extensive sampling of basidiomycete genomes demonstrates inadequacy of the white-rot/brown-rot paradigm for wood decay fungi.</title>
        <authorList>
            <person name="Riley R."/>
            <person name="Salamov A.A."/>
            <person name="Brown D.W."/>
            <person name="Nagy L.G."/>
            <person name="Floudas D."/>
            <person name="Held B.W."/>
            <person name="Levasseur A."/>
            <person name="Lombard V."/>
            <person name="Morin E."/>
            <person name="Otillar R."/>
            <person name="Lindquist E.A."/>
            <person name="Sun H."/>
            <person name="LaButti K.M."/>
            <person name="Schmutz J."/>
            <person name="Jabbour D."/>
            <person name="Luo H."/>
            <person name="Baker S.E."/>
            <person name="Pisabarro A.G."/>
            <person name="Walton J.D."/>
            <person name="Blanchette R.A."/>
            <person name="Henrissat B."/>
            <person name="Martin F."/>
            <person name="Cullen D."/>
            <person name="Hibbett D.S."/>
            <person name="Grigoriev I.V."/>
        </authorList>
    </citation>
    <scope>NUCLEOTIDE SEQUENCE [LARGE SCALE GENOMIC DNA]</scope>
    <source>
        <strain evidence="2">FD-172 SS1</strain>
    </source>
</reference>
<dbReference type="Proteomes" id="UP000027195">
    <property type="component" value="Unassembled WGS sequence"/>
</dbReference>
<sequence length="580" mass="63923">MPLSFGYSAHVCRHEERGLTFWNKGGYSALKEGRLRDLFLFDSPLRPSPRSMSTVSPNMSLISLLQDRMRIGEARMSHWRDEQTPAHVGPAAPSLRGSVVEVHGVTPSSLEEEMSALQKTLSALSNELAYFRAHQARADNAARSPIQKRLPPELLSAIFLASDPDDQNFPTIVSHVSQHFRDIAFLTSALWSAIAIRPSTSPRRVLAWLKRSRTHPITFELRYAHHDDPRAVAASLNFLKPHLDRCARVVFAVAQWESARVVQHWFAQQASAAEGKGCHFLQHVQLSMTHSHFQGFDLSAILSTPYNIKSLHLGKLVLELETPSTECTSLEELCIANNLIDAAIPISKLLALLQKFPNLTSLTVKGRETITHREPDALARARQPLGDEEGERRVCLPSLTRLHLRFTAPQATAVLLSSLDLPNLSSASVELPIQEPAEKIFAAIASQPYILALTHLRVSGGSCGHLFNGTRLFSKLCKVQSVDLVGDLAELLCVCLGDQSTVMAPELRRVSLDIRRAGSAPDVLAALTTSLKRRLGLKTAAAHVESIRLSAPGSVDIDSLDLRWLQANVKDIEFMLDLGA</sequence>
<evidence type="ECO:0008006" key="3">
    <source>
        <dbReference type="Google" id="ProtNLM"/>
    </source>
</evidence>
<protein>
    <recommendedName>
        <fullName evidence="3">F-box domain-containing protein</fullName>
    </recommendedName>
</protein>
<evidence type="ECO:0000313" key="1">
    <source>
        <dbReference type="EMBL" id="KDQ08564.1"/>
    </source>
</evidence>
<keyword evidence="2" id="KW-1185">Reference proteome</keyword>
<proteinExistence type="predicted"/>
<dbReference type="AlphaFoldDB" id="A0A067LZ70"/>
<dbReference type="InParanoid" id="A0A067LZ70"/>
<evidence type="ECO:0000313" key="2">
    <source>
        <dbReference type="Proteomes" id="UP000027195"/>
    </source>
</evidence>
<gene>
    <name evidence="1" type="ORF">BOTBODRAFT_564642</name>
</gene>
<dbReference type="HOGENOM" id="CLU_508043_0_0_1"/>